<gene>
    <name evidence="7" type="ORF">V2H41_03775</name>
</gene>
<protein>
    <submittedName>
        <fullName evidence="7">Family 43 glycosylhydrolase</fullName>
    </submittedName>
</protein>
<keyword evidence="4 5" id="KW-0326">Glycosidase</keyword>
<sequence length="360" mass="39973">MKLNIVSACLIFLFTVFIVQGCGKGETDPQSTPDPDPIENTEYVNPVFKPILADPTVIWDPESGYFYAYGTEDYWDTDKKSHIVAIVRSKDLVNWTYSGDAFNVKPSWKADGGIWAPDIALVNGKYHLYYSYSIWADPNPGIGLAIASTPSGPFTDVGKMFLSSEIGVPNSIDPFYYEDGGKKYLFWGSYNDSPSQGTYGVELTDDGKEVKDMSQKFKIAAGDFEGVNLFKKGEYYYFFGSKNNCCDGAASIYQVRVGRSKNLKGPYLDKNGKDIAERGNGTLVLQRNEKFAGPGHNARLITDKNGDDWMLYHAMDVNNAMIGGVNQRALMLDKVNWDADGWPIVNNGTPSYTPQPKPVF</sequence>
<comment type="caution">
    <text evidence="7">The sequence shown here is derived from an EMBL/GenBank/DDBJ whole genome shotgun (WGS) entry which is preliminary data.</text>
</comment>
<organism evidence="7 8">
    <name type="scientific">Niabella digestorum</name>
    <dbReference type="NCBI Taxonomy" id="3117701"/>
    <lineage>
        <taxon>Bacteria</taxon>
        <taxon>Pseudomonadati</taxon>
        <taxon>Bacteroidota</taxon>
        <taxon>Chitinophagia</taxon>
        <taxon>Chitinophagales</taxon>
        <taxon>Chitinophagaceae</taxon>
        <taxon>Niabella</taxon>
    </lineage>
</organism>
<evidence type="ECO:0000256" key="5">
    <source>
        <dbReference type="RuleBase" id="RU361187"/>
    </source>
</evidence>
<evidence type="ECO:0000256" key="2">
    <source>
        <dbReference type="ARBA" id="ARBA00009865"/>
    </source>
</evidence>
<comment type="pathway">
    <text evidence="1">Glycan metabolism; L-arabinan degradation.</text>
</comment>
<evidence type="ECO:0000256" key="3">
    <source>
        <dbReference type="ARBA" id="ARBA00022801"/>
    </source>
</evidence>
<dbReference type="PANTHER" id="PTHR43301">
    <property type="entry name" value="ARABINAN ENDO-1,5-ALPHA-L-ARABINOSIDASE"/>
    <property type="match status" value="1"/>
</dbReference>
<evidence type="ECO:0000256" key="4">
    <source>
        <dbReference type="ARBA" id="ARBA00023295"/>
    </source>
</evidence>
<dbReference type="PROSITE" id="PS51257">
    <property type="entry name" value="PROKAR_LIPOPROTEIN"/>
    <property type="match status" value="1"/>
</dbReference>
<evidence type="ECO:0000313" key="7">
    <source>
        <dbReference type="EMBL" id="MEE6186384.1"/>
    </source>
</evidence>
<proteinExistence type="inferred from homology"/>
<reference evidence="7 8" key="1">
    <citation type="submission" date="2024-01" db="EMBL/GenBank/DDBJ databases">
        <title>Niabella digestum sp. nov., isolated from waste digestion system.</title>
        <authorList>
            <person name="Zhang L."/>
        </authorList>
    </citation>
    <scope>NUCLEOTIDE SEQUENCE [LARGE SCALE GENOMIC DNA]</scope>
    <source>
        <strain evidence="7 8">A18</strain>
    </source>
</reference>
<dbReference type="CDD" id="cd18616">
    <property type="entry name" value="GH43_ABN-like"/>
    <property type="match status" value="1"/>
</dbReference>
<dbReference type="InterPro" id="IPR006710">
    <property type="entry name" value="Glyco_hydro_43"/>
</dbReference>
<name>A0ABU7REG4_9BACT</name>
<evidence type="ECO:0000256" key="6">
    <source>
        <dbReference type="SAM" id="SignalP"/>
    </source>
</evidence>
<dbReference type="RefSeq" id="WP_330973793.1">
    <property type="nucleotide sequence ID" value="NZ_JAZGLY010000002.1"/>
</dbReference>
<accession>A0ABU7REG4</accession>
<feature type="signal peptide" evidence="6">
    <location>
        <begin position="1"/>
        <end position="21"/>
    </location>
</feature>
<feature type="chain" id="PRO_5046552210" evidence="6">
    <location>
        <begin position="22"/>
        <end position="360"/>
    </location>
</feature>
<dbReference type="InterPro" id="IPR050727">
    <property type="entry name" value="GH43_arabinanases"/>
</dbReference>
<keyword evidence="8" id="KW-1185">Reference proteome</keyword>
<dbReference type="SUPFAM" id="SSF75005">
    <property type="entry name" value="Arabinanase/levansucrase/invertase"/>
    <property type="match status" value="1"/>
</dbReference>
<keyword evidence="3 5" id="KW-0378">Hydrolase</keyword>
<keyword evidence="6" id="KW-0732">Signal</keyword>
<dbReference type="PANTHER" id="PTHR43301:SF3">
    <property type="entry name" value="ARABINAN ENDO-1,5-ALPHA-L-ARABINOSIDASE A-RELATED"/>
    <property type="match status" value="1"/>
</dbReference>
<comment type="similarity">
    <text evidence="2 5">Belongs to the glycosyl hydrolase 43 family.</text>
</comment>
<dbReference type="Proteomes" id="UP001357452">
    <property type="component" value="Unassembled WGS sequence"/>
</dbReference>
<evidence type="ECO:0000313" key="8">
    <source>
        <dbReference type="Proteomes" id="UP001357452"/>
    </source>
</evidence>
<dbReference type="Pfam" id="PF04616">
    <property type="entry name" value="Glyco_hydro_43"/>
    <property type="match status" value="1"/>
</dbReference>
<dbReference type="Gene3D" id="2.115.10.20">
    <property type="entry name" value="Glycosyl hydrolase domain, family 43"/>
    <property type="match status" value="1"/>
</dbReference>
<dbReference type="InterPro" id="IPR023296">
    <property type="entry name" value="Glyco_hydro_beta-prop_sf"/>
</dbReference>
<dbReference type="EMBL" id="JAZGLY010000002">
    <property type="protein sequence ID" value="MEE6186384.1"/>
    <property type="molecule type" value="Genomic_DNA"/>
</dbReference>
<evidence type="ECO:0000256" key="1">
    <source>
        <dbReference type="ARBA" id="ARBA00004834"/>
    </source>
</evidence>